<comment type="similarity">
    <text evidence="2">Belongs to the oxygen-dependent FAD-linked oxidoreductase family.</text>
</comment>
<dbReference type="InterPro" id="IPR006094">
    <property type="entry name" value="Oxid_FAD_bind_N"/>
</dbReference>
<dbReference type="PROSITE" id="PS51387">
    <property type="entry name" value="FAD_PCMH"/>
    <property type="match status" value="1"/>
</dbReference>
<evidence type="ECO:0000256" key="3">
    <source>
        <dbReference type="ARBA" id="ARBA00022630"/>
    </source>
</evidence>
<dbReference type="EMBL" id="ASQP01000444">
    <property type="protein sequence ID" value="OMI34762.1"/>
    <property type="molecule type" value="Genomic_DNA"/>
</dbReference>
<dbReference type="InterPro" id="IPR016169">
    <property type="entry name" value="FAD-bd_PCMH_sub2"/>
</dbReference>
<evidence type="ECO:0000313" key="8">
    <source>
        <dbReference type="Proteomes" id="UP000186168"/>
    </source>
</evidence>
<dbReference type="SUPFAM" id="SSF56176">
    <property type="entry name" value="FAD-binding/transporter-associated domain-like"/>
    <property type="match status" value="1"/>
</dbReference>
<dbReference type="PANTHER" id="PTHR42973:SF39">
    <property type="entry name" value="FAD-BINDING PCMH-TYPE DOMAIN-CONTAINING PROTEIN"/>
    <property type="match status" value="1"/>
</dbReference>
<evidence type="ECO:0000259" key="6">
    <source>
        <dbReference type="PROSITE" id="PS51387"/>
    </source>
</evidence>
<reference evidence="7 8" key="1">
    <citation type="submission" date="2013-05" db="EMBL/GenBank/DDBJ databases">
        <title>Genome sequence of Streptomyces sparsogenes DSM 40356.</title>
        <authorList>
            <person name="Coyne S."/>
            <person name="Seebeck F.P."/>
        </authorList>
    </citation>
    <scope>NUCLEOTIDE SEQUENCE [LARGE SCALE GENOMIC DNA]</scope>
    <source>
        <strain evidence="7 8">DSM 40356</strain>
    </source>
</reference>
<evidence type="ECO:0000256" key="1">
    <source>
        <dbReference type="ARBA" id="ARBA00001974"/>
    </source>
</evidence>
<comment type="caution">
    <text evidence="7">The sequence shown here is derived from an EMBL/GenBank/DDBJ whole genome shotgun (WGS) entry which is preliminary data.</text>
</comment>
<dbReference type="Gene3D" id="3.40.462.20">
    <property type="match status" value="1"/>
</dbReference>
<dbReference type="Gene3D" id="3.30.43.10">
    <property type="entry name" value="Uridine Diphospho-n-acetylenolpyruvylglucosamine Reductase, domain 2"/>
    <property type="match status" value="1"/>
</dbReference>
<keyword evidence="5" id="KW-0560">Oxidoreductase</keyword>
<proteinExistence type="inferred from homology"/>
<sequence>MGGHTRPRGIEGTVVRRGDPGFEKLRAGMVWNELKPARSPDVIVVAASERDVPEAVRLARSQGLRIAVRAGGHSWCGAPLREGGMLIDLSGLRRCSVDPASRTARVQPGVPGGELATRLARHHLAYPTGHCGSVAMGGYLLGGGLGWNSGALGPACASVRRAWAVTADGEVVVCDAREHPDLFWAARGAGPGFFAVVTEFELALHPLPAAVATTTYAFPLDQTEEVARRIAEVSEELPAEVEVSLTLGTAEPDMWSTPPRPRVVVVKATAFADSRREAVRLTEPLRDCAVARRAVFRRESEPTSTDSLYGGSSDAWPASHRFAADTLWSDRDLGTLLAPLADAVAAAPSEKSLVLAPLRPASRDEGLLADMAFSVLGRSYVVPYAIWDDPARDGANVRWLREAMGRVEPLGTGHYIAETDLTAAPARAERSYAPAAWRRLRQVRARYDPDGVFHSYL</sequence>
<gene>
    <name evidence="7" type="ORF">SPAR_34811</name>
</gene>
<evidence type="ECO:0000256" key="5">
    <source>
        <dbReference type="ARBA" id="ARBA00023002"/>
    </source>
</evidence>
<dbReference type="PROSITE" id="PS00862">
    <property type="entry name" value="OX2_COVAL_FAD"/>
    <property type="match status" value="1"/>
</dbReference>
<keyword evidence="3" id="KW-0285">Flavoprotein</keyword>
<dbReference type="GO" id="GO:0071949">
    <property type="term" value="F:FAD binding"/>
    <property type="evidence" value="ECO:0007669"/>
    <property type="project" value="InterPro"/>
</dbReference>
<dbReference type="InterPro" id="IPR016166">
    <property type="entry name" value="FAD-bd_PCMH"/>
</dbReference>
<accession>A0A1R1S979</accession>
<evidence type="ECO:0000313" key="7">
    <source>
        <dbReference type="EMBL" id="OMI34762.1"/>
    </source>
</evidence>
<dbReference type="Pfam" id="PF01565">
    <property type="entry name" value="FAD_binding_4"/>
    <property type="match status" value="1"/>
</dbReference>
<dbReference type="AlphaFoldDB" id="A0A1R1S979"/>
<dbReference type="InterPro" id="IPR050416">
    <property type="entry name" value="FAD-linked_Oxidoreductase"/>
</dbReference>
<dbReference type="Proteomes" id="UP000186168">
    <property type="component" value="Unassembled WGS sequence"/>
</dbReference>
<evidence type="ECO:0000256" key="4">
    <source>
        <dbReference type="ARBA" id="ARBA00022827"/>
    </source>
</evidence>
<dbReference type="GO" id="GO:0016491">
    <property type="term" value="F:oxidoreductase activity"/>
    <property type="evidence" value="ECO:0007669"/>
    <property type="project" value="UniProtKB-KW"/>
</dbReference>
<dbReference type="InterPro" id="IPR006093">
    <property type="entry name" value="Oxy_OxRdtase_FAD_BS"/>
</dbReference>
<dbReference type="InterPro" id="IPR036318">
    <property type="entry name" value="FAD-bd_PCMH-like_sf"/>
</dbReference>
<keyword evidence="4" id="KW-0274">FAD</keyword>
<dbReference type="RefSeq" id="WP_065966928.1">
    <property type="nucleotide sequence ID" value="NZ_ASQP01000444.1"/>
</dbReference>
<name>A0A1R1S979_9ACTN</name>
<protein>
    <submittedName>
        <fullName evidence="7">FAD linked oxidase-like protein</fullName>
    </submittedName>
</protein>
<dbReference type="InterPro" id="IPR016167">
    <property type="entry name" value="FAD-bd_PCMH_sub1"/>
</dbReference>
<dbReference type="Gene3D" id="3.30.465.10">
    <property type="match status" value="1"/>
</dbReference>
<feature type="domain" description="FAD-binding PCMH-type" evidence="6">
    <location>
        <begin position="36"/>
        <end position="207"/>
    </location>
</feature>
<keyword evidence="8" id="KW-1185">Reference proteome</keyword>
<comment type="cofactor">
    <cofactor evidence="1">
        <name>FAD</name>
        <dbReference type="ChEBI" id="CHEBI:57692"/>
    </cofactor>
</comment>
<dbReference type="PANTHER" id="PTHR42973">
    <property type="entry name" value="BINDING OXIDOREDUCTASE, PUTATIVE (AFU_ORTHOLOGUE AFUA_1G17690)-RELATED"/>
    <property type="match status" value="1"/>
</dbReference>
<dbReference type="GeneID" id="96747006"/>
<evidence type="ECO:0000256" key="2">
    <source>
        <dbReference type="ARBA" id="ARBA00005466"/>
    </source>
</evidence>
<organism evidence="7 8">
    <name type="scientific">Streptomyces sparsogenes DSM 40356</name>
    <dbReference type="NCBI Taxonomy" id="1331668"/>
    <lineage>
        <taxon>Bacteria</taxon>
        <taxon>Bacillati</taxon>
        <taxon>Actinomycetota</taxon>
        <taxon>Actinomycetes</taxon>
        <taxon>Kitasatosporales</taxon>
        <taxon>Streptomycetaceae</taxon>
        <taxon>Streptomyces</taxon>
    </lineage>
</organism>
<dbReference type="STRING" id="67365.GCA_001704635_02106"/>